<dbReference type="EMBL" id="AGNL01016340">
    <property type="protein sequence ID" value="EJK65130.1"/>
    <property type="molecule type" value="Genomic_DNA"/>
</dbReference>
<evidence type="ECO:0000313" key="2">
    <source>
        <dbReference type="EMBL" id="EJK65130.1"/>
    </source>
</evidence>
<sequence length="218" mass="24499">MPDAMPTLNSEDAEQSLIKIIARSRQVILLRVRQKNGRGARDDFDKRTRKRRDTKRSANFASNGARPSETGTRVAWKKTLPDEVSVAVATRAGKLALRSSDPSFRRWTPMPATTTHCSQCSTRLAGEAPTVARRLRERNARRGLFVDQRRRRDGVGLLRNGQAGTRLPPRAVEPRQGMKGNERVDHGDDGDGEAEAPRQKVDMTKTRRHVTDMSRHVV</sequence>
<proteinExistence type="predicted"/>
<comment type="caution">
    <text evidence="2">The sequence shown here is derived from an EMBL/GenBank/DDBJ whole genome shotgun (WGS) entry which is preliminary data.</text>
</comment>
<evidence type="ECO:0000313" key="3">
    <source>
        <dbReference type="Proteomes" id="UP000266841"/>
    </source>
</evidence>
<keyword evidence="3" id="KW-1185">Reference proteome</keyword>
<feature type="compositionally biased region" description="Basic and acidic residues" evidence="1">
    <location>
        <begin position="180"/>
        <end position="218"/>
    </location>
</feature>
<dbReference type="Proteomes" id="UP000266841">
    <property type="component" value="Unassembled WGS sequence"/>
</dbReference>
<feature type="region of interest" description="Disordered" evidence="1">
    <location>
        <begin position="35"/>
        <end position="72"/>
    </location>
</feature>
<reference evidence="2 3" key="1">
    <citation type="journal article" date="2012" name="Genome Biol.">
        <title>Genome and low-iron response of an oceanic diatom adapted to chronic iron limitation.</title>
        <authorList>
            <person name="Lommer M."/>
            <person name="Specht M."/>
            <person name="Roy A.S."/>
            <person name="Kraemer L."/>
            <person name="Andreson R."/>
            <person name="Gutowska M.A."/>
            <person name="Wolf J."/>
            <person name="Bergner S.V."/>
            <person name="Schilhabel M.B."/>
            <person name="Klostermeier U.C."/>
            <person name="Beiko R.G."/>
            <person name="Rosenstiel P."/>
            <person name="Hippler M."/>
            <person name="Laroche J."/>
        </authorList>
    </citation>
    <scope>NUCLEOTIDE SEQUENCE [LARGE SCALE GENOMIC DNA]</scope>
    <source>
        <strain evidence="2 3">CCMP1005</strain>
    </source>
</reference>
<protein>
    <submittedName>
        <fullName evidence="2">Uncharacterized protein</fullName>
    </submittedName>
</protein>
<accession>K0SIF8</accession>
<evidence type="ECO:0000256" key="1">
    <source>
        <dbReference type="SAM" id="MobiDB-lite"/>
    </source>
</evidence>
<dbReference type="AlphaFoldDB" id="K0SIF8"/>
<organism evidence="2 3">
    <name type="scientific">Thalassiosira oceanica</name>
    <name type="common">Marine diatom</name>
    <dbReference type="NCBI Taxonomy" id="159749"/>
    <lineage>
        <taxon>Eukaryota</taxon>
        <taxon>Sar</taxon>
        <taxon>Stramenopiles</taxon>
        <taxon>Ochrophyta</taxon>
        <taxon>Bacillariophyta</taxon>
        <taxon>Coscinodiscophyceae</taxon>
        <taxon>Thalassiosirophycidae</taxon>
        <taxon>Thalassiosirales</taxon>
        <taxon>Thalassiosiraceae</taxon>
        <taxon>Thalassiosira</taxon>
    </lineage>
</organism>
<feature type="region of interest" description="Disordered" evidence="1">
    <location>
        <begin position="155"/>
        <end position="218"/>
    </location>
</feature>
<name>K0SIF8_THAOC</name>
<gene>
    <name evidence="2" type="ORF">THAOC_14054</name>
</gene>